<organism evidence="1">
    <name type="scientific">Fervidobacterium nodosum</name>
    <dbReference type="NCBI Taxonomy" id="2424"/>
    <lineage>
        <taxon>Bacteria</taxon>
        <taxon>Thermotogati</taxon>
        <taxon>Thermotogota</taxon>
        <taxon>Thermotogae</taxon>
        <taxon>Thermotogales</taxon>
        <taxon>Fervidobacteriaceae</taxon>
        <taxon>Fervidobacterium</taxon>
    </lineage>
</organism>
<sequence>MKMVYFLLLLSFFLSILVNGAPLTNLNFWRKDFVCTQRLETILKDVSLLTLGSLGNYTLIPEVGRYVGSFVKNAGYSYYLVGPLDTLSIDDSDYFYRAHKSPFMVADVYEKFATGLGIAGVIAVFDGRGKIDTNLISSLVTRKQTYPVLVEDEGKANLLRNFGYTGVFIVQKDDGFEFLNGRFTLLNWTAKPPDGESLRKSILLNSIIYLSQGDIQVKKVFANKGVIVYSDEEFVLNEAQKILNKRAGPGRVPW</sequence>
<protein>
    <submittedName>
        <fullName evidence="1">Uncharacterized protein</fullName>
    </submittedName>
</protein>
<comment type="caution">
    <text evidence="1">The sequence shown here is derived from an EMBL/GenBank/DDBJ whole genome shotgun (WGS) entry which is preliminary data.</text>
</comment>
<dbReference type="AlphaFoldDB" id="A0A7C5U6P7"/>
<reference evidence="1" key="1">
    <citation type="journal article" date="2020" name="mSystems">
        <title>Genome- and Community-Level Interaction Insights into Carbon Utilization and Element Cycling Functions of Hydrothermarchaeota in Hydrothermal Sediment.</title>
        <authorList>
            <person name="Zhou Z."/>
            <person name="Liu Y."/>
            <person name="Xu W."/>
            <person name="Pan J."/>
            <person name="Luo Z.H."/>
            <person name="Li M."/>
        </authorList>
    </citation>
    <scope>NUCLEOTIDE SEQUENCE [LARGE SCALE GENOMIC DNA]</scope>
    <source>
        <strain evidence="1">SpSt-1088</strain>
    </source>
</reference>
<dbReference type="EMBL" id="DRXW01000190">
    <property type="protein sequence ID" value="HHR33898.1"/>
    <property type="molecule type" value="Genomic_DNA"/>
</dbReference>
<accession>A0A7C5U6P7</accession>
<proteinExistence type="predicted"/>
<name>A0A7C5U6P7_9BACT</name>
<evidence type="ECO:0000313" key="1">
    <source>
        <dbReference type="EMBL" id="HHR33898.1"/>
    </source>
</evidence>
<gene>
    <name evidence="1" type="ORF">ENM46_03010</name>
</gene>